<comment type="caution">
    <text evidence="1">The sequence shown here is derived from an EMBL/GenBank/DDBJ whole genome shotgun (WGS) entry which is preliminary data.</text>
</comment>
<evidence type="ECO:0000313" key="2">
    <source>
        <dbReference type="Proteomes" id="UP000037136"/>
    </source>
</evidence>
<dbReference type="Proteomes" id="UP000037136">
    <property type="component" value="Unassembled WGS sequence"/>
</dbReference>
<gene>
    <name evidence="1" type="ORF">XA68_12411</name>
</gene>
<dbReference type="EMBL" id="LAZP02000201">
    <property type="protein sequence ID" value="PFH59409.1"/>
    <property type="molecule type" value="Genomic_DNA"/>
</dbReference>
<accession>A0A2A9PDD5</accession>
<evidence type="ECO:0000313" key="1">
    <source>
        <dbReference type="EMBL" id="PFH59409.1"/>
    </source>
</evidence>
<reference evidence="1 2" key="1">
    <citation type="journal article" date="2015" name="BMC Genomics">
        <title>Gene expression during zombie ant biting behavior reflects the complexity underlying fungal parasitic behavioral manipulation.</title>
        <authorList>
            <person name="de Bekker C."/>
            <person name="Ohm R.A."/>
            <person name="Loreto R.G."/>
            <person name="Sebastian A."/>
            <person name="Albert I."/>
            <person name="Merrow M."/>
            <person name="Brachmann A."/>
            <person name="Hughes D.P."/>
        </authorList>
    </citation>
    <scope>NUCLEOTIDE SEQUENCE [LARGE SCALE GENOMIC DNA]</scope>
    <source>
        <strain evidence="1 2">SC16a</strain>
    </source>
</reference>
<reference evidence="1 2" key="2">
    <citation type="journal article" date="2017" name="Sci. Rep.">
        <title>Ant-infecting Ophiocordyceps genomes reveal a high diversity of potential behavioral manipulation genes and a possible major role for enterotoxins.</title>
        <authorList>
            <person name="de Bekker C."/>
            <person name="Ohm R.A."/>
            <person name="Evans H.C."/>
            <person name="Brachmann A."/>
            <person name="Hughes D.P."/>
        </authorList>
    </citation>
    <scope>NUCLEOTIDE SEQUENCE [LARGE SCALE GENOMIC DNA]</scope>
    <source>
        <strain evidence="1 2">SC16a</strain>
    </source>
</reference>
<proteinExistence type="predicted"/>
<organism evidence="1 2">
    <name type="scientific">Ophiocordyceps unilateralis</name>
    <name type="common">Zombie-ant fungus</name>
    <name type="synonym">Torrubia unilateralis</name>
    <dbReference type="NCBI Taxonomy" id="268505"/>
    <lineage>
        <taxon>Eukaryota</taxon>
        <taxon>Fungi</taxon>
        <taxon>Dikarya</taxon>
        <taxon>Ascomycota</taxon>
        <taxon>Pezizomycotina</taxon>
        <taxon>Sordariomycetes</taxon>
        <taxon>Hypocreomycetidae</taxon>
        <taxon>Hypocreales</taxon>
        <taxon>Ophiocordycipitaceae</taxon>
        <taxon>Ophiocordyceps</taxon>
    </lineage>
</organism>
<dbReference type="AlphaFoldDB" id="A0A2A9PDD5"/>
<name>A0A2A9PDD5_OPHUN</name>
<sequence length="84" mass="8917">MESSSKLSSHKERVIGAYCFHATLGGAEQASYGLRIPSSGYATAIAKSICQSPTAIAQNLAYELLVLFPCGNDTFLLSSSQQTQ</sequence>
<protein>
    <submittedName>
        <fullName evidence="1">Uncharacterized protein</fullName>
    </submittedName>
</protein>
<keyword evidence="2" id="KW-1185">Reference proteome</keyword>